<protein>
    <submittedName>
        <fullName evidence="1">Uncharacterized protein</fullName>
    </submittedName>
</protein>
<name>A0A2W5QKT7_VARPD</name>
<reference evidence="1 2" key="1">
    <citation type="submission" date="2017-08" db="EMBL/GenBank/DDBJ databases">
        <title>Infants hospitalized years apart are colonized by the same room-sourced microbial strains.</title>
        <authorList>
            <person name="Brooks B."/>
            <person name="Olm M.R."/>
            <person name="Firek B.A."/>
            <person name="Baker R."/>
            <person name="Thomas B.C."/>
            <person name="Morowitz M.J."/>
            <person name="Banfield J.F."/>
        </authorList>
    </citation>
    <scope>NUCLEOTIDE SEQUENCE [LARGE SCALE GENOMIC DNA]</scope>
    <source>
        <strain evidence="1">S2_005_003_R2_41</strain>
    </source>
</reference>
<dbReference type="EMBL" id="QFPP01000008">
    <property type="protein sequence ID" value="PZQ77892.1"/>
    <property type="molecule type" value="Genomic_DNA"/>
</dbReference>
<proteinExistence type="predicted"/>
<evidence type="ECO:0000313" key="2">
    <source>
        <dbReference type="Proteomes" id="UP000249135"/>
    </source>
</evidence>
<sequence length="95" mass="10544">MRIEILCEGATPAQLRAARLAANRALLVADVTVLAAWAVRGRWHEWEDQGRELGAEFSEDELRALQALQAAEDAANLAIGRRLPHMRAVLDWVSD</sequence>
<organism evidence="1 2">
    <name type="scientific">Variovorax paradoxus</name>
    <dbReference type="NCBI Taxonomy" id="34073"/>
    <lineage>
        <taxon>Bacteria</taxon>
        <taxon>Pseudomonadati</taxon>
        <taxon>Pseudomonadota</taxon>
        <taxon>Betaproteobacteria</taxon>
        <taxon>Burkholderiales</taxon>
        <taxon>Comamonadaceae</taxon>
        <taxon>Variovorax</taxon>
    </lineage>
</organism>
<comment type="caution">
    <text evidence="1">The sequence shown here is derived from an EMBL/GenBank/DDBJ whole genome shotgun (WGS) entry which is preliminary data.</text>
</comment>
<gene>
    <name evidence="1" type="ORF">DI563_02310</name>
</gene>
<dbReference type="AlphaFoldDB" id="A0A2W5QKT7"/>
<accession>A0A2W5QKT7</accession>
<dbReference type="Proteomes" id="UP000249135">
    <property type="component" value="Unassembled WGS sequence"/>
</dbReference>
<evidence type="ECO:0000313" key="1">
    <source>
        <dbReference type="EMBL" id="PZQ77892.1"/>
    </source>
</evidence>